<dbReference type="GO" id="GO:0005737">
    <property type="term" value="C:cytoplasm"/>
    <property type="evidence" value="ECO:0007669"/>
    <property type="project" value="UniProtKB-SubCell"/>
</dbReference>
<comment type="caution">
    <text evidence="7">The sequence shown here is derived from an EMBL/GenBank/DDBJ whole genome shotgun (WGS) entry which is preliminary data.</text>
</comment>
<evidence type="ECO:0000313" key="7">
    <source>
        <dbReference type="EMBL" id="PXV86735.1"/>
    </source>
</evidence>
<dbReference type="EC" id="2.3.1.266" evidence="5"/>
<feature type="domain" description="N-acetyltransferase" evidence="6">
    <location>
        <begin position="2"/>
        <end position="144"/>
    </location>
</feature>
<evidence type="ECO:0000256" key="5">
    <source>
        <dbReference type="RuleBase" id="RU363094"/>
    </source>
</evidence>
<gene>
    <name evidence="7" type="ORF">C8E03_112115</name>
</gene>
<dbReference type="Pfam" id="PF00583">
    <property type="entry name" value="Acetyltransf_1"/>
    <property type="match status" value="1"/>
</dbReference>
<comment type="catalytic activity">
    <reaction evidence="5">
        <text>N-terminal L-alanyl-[ribosomal protein bS18] + acetyl-CoA = N-terminal N(alpha)-acetyl-L-alanyl-[ribosomal protein bS18] + CoA + H(+)</text>
        <dbReference type="Rhea" id="RHEA:43756"/>
        <dbReference type="Rhea" id="RHEA-COMP:10676"/>
        <dbReference type="Rhea" id="RHEA-COMP:10677"/>
        <dbReference type="ChEBI" id="CHEBI:15378"/>
        <dbReference type="ChEBI" id="CHEBI:57287"/>
        <dbReference type="ChEBI" id="CHEBI:57288"/>
        <dbReference type="ChEBI" id="CHEBI:64718"/>
        <dbReference type="ChEBI" id="CHEBI:83683"/>
        <dbReference type="EC" id="2.3.1.266"/>
    </reaction>
</comment>
<dbReference type="CDD" id="cd04301">
    <property type="entry name" value="NAT_SF"/>
    <property type="match status" value="1"/>
</dbReference>
<dbReference type="EMBL" id="QICS01000012">
    <property type="protein sequence ID" value="PXV86735.1"/>
    <property type="molecule type" value="Genomic_DNA"/>
</dbReference>
<dbReference type="InterPro" id="IPR016181">
    <property type="entry name" value="Acyl_CoA_acyltransferase"/>
</dbReference>
<evidence type="ECO:0000256" key="2">
    <source>
        <dbReference type="ARBA" id="ARBA00022490"/>
    </source>
</evidence>
<keyword evidence="4" id="KW-0012">Acyltransferase</keyword>
<evidence type="ECO:0000256" key="3">
    <source>
        <dbReference type="ARBA" id="ARBA00022679"/>
    </source>
</evidence>
<dbReference type="GO" id="GO:0008999">
    <property type="term" value="F:protein-N-terminal-alanine acetyltransferase activity"/>
    <property type="evidence" value="ECO:0007669"/>
    <property type="project" value="UniProtKB-EC"/>
</dbReference>
<evidence type="ECO:0000256" key="1">
    <source>
        <dbReference type="ARBA" id="ARBA00005395"/>
    </source>
</evidence>
<name>A0A318EID8_9FIRM</name>
<dbReference type="PANTHER" id="PTHR43420:SF44">
    <property type="entry name" value="ACETYLTRANSFERASE YPEA"/>
    <property type="match status" value="1"/>
</dbReference>
<dbReference type="InterPro" id="IPR050680">
    <property type="entry name" value="YpeA/RimI_acetyltransf"/>
</dbReference>
<reference evidence="7 8" key="1">
    <citation type="submission" date="2018-05" db="EMBL/GenBank/DDBJ databases">
        <title>Genomic Encyclopedia of Type Strains, Phase IV (KMG-IV): sequencing the most valuable type-strain genomes for metagenomic binning, comparative biology and taxonomic classification.</title>
        <authorList>
            <person name="Goeker M."/>
        </authorList>
    </citation>
    <scope>NUCLEOTIDE SEQUENCE [LARGE SCALE GENOMIC DNA]</scope>
    <source>
        <strain evidence="7 8">DSM 28816</strain>
    </source>
</reference>
<dbReference type="InterPro" id="IPR006464">
    <property type="entry name" value="AcTrfase_RimI/Ard1"/>
</dbReference>
<proteinExistence type="inferred from homology"/>
<sequence>MTIIRLMTDRDIEQVSKIENETFSMPWSKDAFREFLKRKDTIYIVAEVNNEIVGYCGLWNIVQEGNINNFAVNKQYRKKHIGFEMLTKLIEIGNEQRINAYTLEVRQSNVAAIRLYHKIGFREDGIRKNFYESPREDAIIMWYR</sequence>
<dbReference type="AlphaFoldDB" id="A0A318EID8"/>
<dbReference type="RefSeq" id="WP_242993632.1">
    <property type="nucleotide sequence ID" value="NZ_NOKA02000005.1"/>
</dbReference>
<dbReference type="Gene3D" id="3.40.630.30">
    <property type="match status" value="1"/>
</dbReference>
<comment type="subcellular location">
    <subcellularLocation>
        <location evidence="5">Cytoplasm</location>
    </subcellularLocation>
</comment>
<evidence type="ECO:0000259" key="6">
    <source>
        <dbReference type="PROSITE" id="PS51186"/>
    </source>
</evidence>
<comment type="similarity">
    <text evidence="1 5">Belongs to the acetyltransferase family. RimI subfamily.</text>
</comment>
<dbReference type="PROSITE" id="PS51186">
    <property type="entry name" value="GNAT"/>
    <property type="match status" value="1"/>
</dbReference>
<keyword evidence="2 5" id="KW-0963">Cytoplasm</keyword>
<evidence type="ECO:0000256" key="4">
    <source>
        <dbReference type="ARBA" id="ARBA00023315"/>
    </source>
</evidence>
<dbReference type="Proteomes" id="UP000247523">
    <property type="component" value="Unassembled WGS sequence"/>
</dbReference>
<comment type="function">
    <text evidence="5">Acetylates the N-terminal alanine of ribosomal protein bS18.</text>
</comment>
<dbReference type="NCBIfam" id="TIGR01575">
    <property type="entry name" value="rimI"/>
    <property type="match status" value="1"/>
</dbReference>
<dbReference type="PANTHER" id="PTHR43420">
    <property type="entry name" value="ACETYLTRANSFERASE"/>
    <property type="match status" value="1"/>
</dbReference>
<keyword evidence="3 7" id="KW-0808">Transferase</keyword>
<organism evidence="7 8">
    <name type="scientific">Lachnotalea glycerini</name>
    <dbReference type="NCBI Taxonomy" id="1763509"/>
    <lineage>
        <taxon>Bacteria</taxon>
        <taxon>Bacillati</taxon>
        <taxon>Bacillota</taxon>
        <taxon>Clostridia</taxon>
        <taxon>Lachnospirales</taxon>
        <taxon>Lachnospiraceae</taxon>
        <taxon>Lachnotalea</taxon>
    </lineage>
</organism>
<protein>
    <recommendedName>
        <fullName evidence="5">[Ribosomal protein bS18]-alanine N-acetyltransferase</fullName>
        <ecNumber evidence="5">2.3.1.266</ecNumber>
    </recommendedName>
</protein>
<evidence type="ECO:0000313" key="8">
    <source>
        <dbReference type="Proteomes" id="UP000247523"/>
    </source>
</evidence>
<dbReference type="InterPro" id="IPR000182">
    <property type="entry name" value="GNAT_dom"/>
</dbReference>
<dbReference type="SUPFAM" id="SSF55729">
    <property type="entry name" value="Acyl-CoA N-acyltransferases (Nat)"/>
    <property type="match status" value="1"/>
</dbReference>
<accession>A0A318EID8</accession>